<proteinExistence type="predicted"/>
<comment type="caution">
    <text evidence="4">The sequence shown here is derived from an EMBL/GenBank/DDBJ whole genome shotgun (WGS) entry which is preliminary data.</text>
</comment>
<evidence type="ECO:0000256" key="3">
    <source>
        <dbReference type="SAM" id="SignalP"/>
    </source>
</evidence>
<protein>
    <submittedName>
        <fullName evidence="4">Uncharacterized protein</fullName>
    </submittedName>
</protein>
<dbReference type="GO" id="GO:0070007">
    <property type="term" value="F:glutamic-type endopeptidase activity"/>
    <property type="evidence" value="ECO:0007669"/>
    <property type="project" value="InterPro"/>
</dbReference>
<dbReference type="InterPro" id="IPR013320">
    <property type="entry name" value="ConA-like_dom_sf"/>
</dbReference>
<accession>A0A9P4YBE1</accession>
<feature type="compositionally biased region" description="Basic residues" evidence="2">
    <location>
        <begin position="29"/>
        <end position="39"/>
    </location>
</feature>
<dbReference type="AlphaFoldDB" id="A0A9P4YBE1"/>
<dbReference type="EMBL" id="MU032344">
    <property type="protein sequence ID" value="KAF3770484.1"/>
    <property type="molecule type" value="Genomic_DNA"/>
</dbReference>
<dbReference type="GO" id="GO:0006508">
    <property type="term" value="P:proteolysis"/>
    <property type="evidence" value="ECO:0007669"/>
    <property type="project" value="InterPro"/>
</dbReference>
<dbReference type="PANTHER" id="PTHR37536:SF1">
    <property type="entry name" value="ASPERGILLOPEPSIN, PUTAITVE (AFU_ORTHOLOGUE AFUA_7G01200)"/>
    <property type="match status" value="1"/>
</dbReference>
<dbReference type="PRINTS" id="PR00977">
    <property type="entry name" value="SCYTLDPTASE"/>
</dbReference>
<evidence type="ECO:0000256" key="2">
    <source>
        <dbReference type="SAM" id="MobiDB-lite"/>
    </source>
</evidence>
<evidence type="ECO:0000313" key="5">
    <source>
        <dbReference type="Proteomes" id="UP000803844"/>
    </source>
</evidence>
<dbReference type="Gene3D" id="2.60.120.700">
    <property type="entry name" value="Peptidase G1"/>
    <property type="match status" value="1"/>
</dbReference>
<keyword evidence="5" id="KW-1185">Reference proteome</keyword>
<gene>
    <name evidence="4" type="ORF">M406DRAFT_354471</name>
</gene>
<feature type="region of interest" description="Disordered" evidence="2">
    <location>
        <begin position="23"/>
        <end position="50"/>
    </location>
</feature>
<dbReference type="Pfam" id="PF01828">
    <property type="entry name" value="Peptidase_A4"/>
    <property type="match status" value="1"/>
</dbReference>
<keyword evidence="3" id="KW-0732">Signal</keyword>
<dbReference type="GeneID" id="63840054"/>
<reference evidence="4" key="1">
    <citation type="journal article" date="2020" name="Phytopathology">
        <title>Genome sequence of the chestnut blight fungus Cryphonectria parasitica EP155: A fundamental resource for an archetypical invasive plant pathogen.</title>
        <authorList>
            <person name="Crouch J.A."/>
            <person name="Dawe A."/>
            <person name="Aerts A."/>
            <person name="Barry K."/>
            <person name="Churchill A.C.L."/>
            <person name="Grimwood J."/>
            <person name="Hillman B."/>
            <person name="Milgroom M.G."/>
            <person name="Pangilinan J."/>
            <person name="Smith M."/>
            <person name="Salamov A."/>
            <person name="Schmutz J."/>
            <person name="Yadav J."/>
            <person name="Grigoriev I.V."/>
            <person name="Nuss D."/>
        </authorList>
    </citation>
    <scope>NUCLEOTIDE SEQUENCE</scope>
    <source>
        <strain evidence="4">EP155</strain>
    </source>
</reference>
<name>A0A9P4YBE1_CRYP1</name>
<dbReference type="InterPro" id="IPR000250">
    <property type="entry name" value="Peptidase_G1"/>
</dbReference>
<feature type="chain" id="PRO_5040359332" evidence="3">
    <location>
        <begin position="19"/>
        <end position="257"/>
    </location>
</feature>
<dbReference type="Proteomes" id="UP000803844">
    <property type="component" value="Unassembled WGS sequence"/>
</dbReference>
<dbReference type="SUPFAM" id="SSF49899">
    <property type="entry name" value="Concanavalin A-like lectins/glucanases"/>
    <property type="match status" value="1"/>
</dbReference>
<dbReference type="RefSeq" id="XP_040781445.1">
    <property type="nucleotide sequence ID" value="XM_040922925.1"/>
</dbReference>
<sequence length="257" mass="26727">MRFTAVASGLLLAGSAIAAPATRSEKMAKSRAARRHSNPNKKIDAPADQPTNDTMVSYSSNWSGAVLVGTGYTGVTAKFTVPTPSSTGSGAAWVGIDGDTCSTSILQTGVSWTKSALTTTYDAWYEWYPHASIDFTGITISAGDSVQATVEATSERAGTATVENLTTGDSVTHTFTIETAELCEYNAEWIVEDFEEGGSLVSFADYGSVEFTDAEATQDGSTVDTTGSSIIDMRSGLLGSVESTCTASGTTVSCTYG</sequence>
<dbReference type="CDD" id="cd13426">
    <property type="entry name" value="Peptidase_G1"/>
    <property type="match status" value="1"/>
</dbReference>
<feature type="signal peptide" evidence="3">
    <location>
        <begin position="1"/>
        <end position="18"/>
    </location>
</feature>
<dbReference type="InterPro" id="IPR038656">
    <property type="entry name" value="Peptidase_G1_sf"/>
</dbReference>
<feature type="active site" description="Proton acceptor" evidence="1">
    <location>
        <position position="192"/>
    </location>
</feature>
<organism evidence="4 5">
    <name type="scientific">Cryphonectria parasitica (strain ATCC 38755 / EP155)</name>
    <dbReference type="NCBI Taxonomy" id="660469"/>
    <lineage>
        <taxon>Eukaryota</taxon>
        <taxon>Fungi</taxon>
        <taxon>Dikarya</taxon>
        <taxon>Ascomycota</taxon>
        <taxon>Pezizomycotina</taxon>
        <taxon>Sordariomycetes</taxon>
        <taxon>Sordariomycetidae</taxon>
        <taxon>Diaporthales</taxon>
        <taxon>Cryphonectriaceae</taxon>
        <taxon>Cryphonectria-Endothia species complex</taxon>
        <taxon>Cryphonectria</taxon>
    </lineage>
</organism>
<evidence type="ECO:0000256" key="1">
    <source>
        <dbReference type="PIRSR" id="PIRSR600250-50"/>
    </source>
</evidence>
<dbReference type="PANTHER" id="PTHR37536">
    <property type="entry name" value="PUTATIVE (AFU_ORTHOLOGUE AFUA_3G02970)-RELATED"/>
    <property type="match status" value="1"/>
</dbReference>
<evidence type="ECO:0000313" key="4">
    <source>
        <dbReference type="EMBL" id="KAF3770484.1"/>
    </source>
</evidence>
<dbReference type="OrthoDB" id="2862635at2759"/>